<dbReference type="PANTHER" id="PTHR32015:SF12">
    <property type="entry name" value="LIPASE RELATED"/>
    <property type="match status" value="1"/>
</dbReference>
<dbReference type="InterPro" id="IPR029058">
    <property type="entry name" value="AB_hydrolase_fold"/>
</dbReference>
<dbReference type="EMBL" id="UYYB01011147">
    <property type="protein sequence ID" value="VDM69117.1"/>
    <property type="molecule type" value="Genomic_DNA"/>
</dbReference>
<dbReference type="GO" id="GO:0016298">
    <property type="term" value="F:lipase activity"/>
    <property type="evidence" value="ECO:0007669"/>
    <property type="project" value="TreeGrafter"/>
</dbReference>
<name>A0A3P7IY29_STRVU</name>
<proteinExistence type="predicted"/>
<sequence>MFRRSLTIVALFGWVHADFSPSFNEFLRNTYGEAFATRMARRDIGPHGSYGGGDHRMGSRTSRQAVVLVHGITNTAGRFEATRQHLLKKGWRESEVYATTYGDGGKTPAPLFDMKCDYVKQVKRITIFSYWLFHKIHIDFFSFNKILQNH</sequence>
<feature type="signal peptide" evidence="1">
    <location>
        <begin position="1"/>
        <end position="17"/>
    </location>
</feature>
<dbReference type="InterPro" id="IPR002918">
    <property type="entry name" value="Lipase_EstA/Esterase_EstB"/>
</dbReference>
<gene>
    <name evidence="2" type="ORF">SVUK_LOCUS4115</name>
</gene>
<dbReference type="SUPFAM" id="SSF53474">
    <property type="entry name" value="alpha/beta-Hydrolases"/>
    <property type="match status" value="1"/>
</dbReference>
<keyword evidence="3" id="KW-1185">Reference proteome</keyword>
<protein>
    <recommendedName>
        <fullName evidence="4">Lipase domain-containing protein</fullName>
    </recommendedName>
</protein>
<evidence type="ECO:0000256" key="1">
    <source>
        <dbReference type="SAM" id="SignalP"/>
    </source>
</evidence>
<reference evidence="2 3" key="1">
    <citation type="submission" date="2018-11" db="EMBL/GenBank/DDBJ databases">
        <authorList>
            <consortium name="Pathogen Informatics"/>
        </authorList>
    </citation>
    <scope>NUCLEOTIDE SEQUENCE [LARGE SCALE GENOMIC DNA]</scope>
</reference>
<keyword evidence="1" id="KW-0732">Signal</keyword>
<dbReference type="Pfam" id="PF01674">
    <property type="entry name" value="Lipase_2"/>
    <property type="match status" value="1"/>
</dbReference>
<dbReference type="AlphaFoldDB" id="A0A3P7IY29"/>
<accession>A0A3P7IY29</accession>
<evidence type="ECO:0000313" key="2">
    <source>
        <dbReference type="EMBL" id="VDM69117.1"/>
    </source>
</evidence>
<evidence type="ECO:0000313" key="3">
    <source>
        <dbReference type="Proteomes" id="UP000270094"/>
    </source>
</evidence>
<organism evidence="2 3">
    <name type="scientific">Strongylus vulgaris</name>
    <name type="common">Blood worm</name>
    <dbReference type="NCBI Taxonomy" id="40348"/>
    <lineage>
        <taxon>Eukaryota</taxon>
        <taxon>Metazoa</taxon>
        <taxon>Ecdysozoa</taxon>
        <taxon>Nematoda</taxon>
        <taxon>Chromadorea</taxon>
        <taxon>Rhabditida</taxon>
        <taxon>Rhabditina</taxon>
        <taxon>Rhabditomorpha</taxon>
        <taxon>Strongyloidea</taxon>
        <taxon>Strongylidae</taxon>
        <taxon>Strongylus</taxon>
    </lineage>
</organism>
<feature type="chain" id="PRO_5018036456" description="Lipase domain-containing protein" evidence="1">
    <location>
        <begin position="18"/>
        <end position="150"/>
    </location>
</feature>
<dbReference type="Gene3D" id="3.40.50.1820">
    <property type="entry name" value="alpha/beta hydrolase"/>
    <property type="match status" value="1"/>
</dbReference>
<dbReference type="GO" id="GO:0016042">
    <property type="term" value="P:lipid catabolic process"/>
    <property type="evidence" value="ECO:0007669"/>
    <property type="project" value="InterPro"/>
</dbReference>
<dbReference type="OrthoDB" id="5863113at2759"/>
<dbReference type="Proteomes" id="UP000270094">
    <property type="component" value="Unassembled WGS sequence"/>
</dbReference>
<dbReference type="PANTHER" id="PTHR32015">
    <property type="entry name" value="FASTING INDUCED LIPASE"/>
    <property type="match status" value="1"/>
</dbReference>
<evidence type="ECO:0008006" key="4">
    <source>
        <dbReference type="Google" id="ProtNLM"/>
    </source>
</evidence>